<keyword evidence="2" id="KW-1185">Reference proteome</keyword>
<proteinExistence type="predicted"/>
<sequence length="86" mass="9711">MSSSCSFFGKKYKVIGFSKVESCGCAQQELLASGLYSSELVIKVYQHEGEIRLQFESRSTLTFEKMGRELLSSCLFSSVIFVMKME</sequence>
<accession>A0A195CUL5</accession>
<evidence type="ECO:0000313" key="1">
    <source>
        <dbReference type="EMBL" id="KYN04217.1"/>
    </source>
</evidence>
<organism evidence="1 2">
    <name type="scientific">Cyphomyrmex costatus</name>
    <dbReference type="NCBI Taxonomy" id="456900"/>
    <lineage>
        <taxon>Eukaryota</taxon>
        <taxon>Metazoa</taxon>
        <taxon>Ecdysozoa</taxon>
        <taxon>Arthropoda</taxon>
        <taxon>Hexapoda</taxon>
        <taxon>Insecta</taxon>
        <taxon>Pterygota</taxon>
        <taxon>Neoptera</taxon>
        <taxon>Endopterygota</taxon>
        <taxon>Hymenoptera</taxon>
        <taxon>Apocrita</taxon>
        <taxon>Aculeata</taxon>
        <taxon>Formicoidea</taxon>
        <taxon>Formicidae</taxon>
        <taxon>Myrmicinae</taxon>
        <taxon>Cyphomyrmex</taxon>
    </lineage>
</organism>
<dbReference type="AlphaFoldDB" id="A0A195CUL5"/>
<name>A0A195CUL5_9HYME</name>
<dbReference type="EMBL" id="KQ977279">
    <property type="protein sequence ID" value="KYN04217.1"/>
    <property type="molecule type" value="Genomic_DNA"/>
</dbReference>
<reference evidence="1 2" key="1">
    <citation type="submission" date="2016-03" db="EMBL/GenBank/DDBJ databases">
        <title>Cyphomyrmex costatus WGS genome.</title>
        <authorList>
            <person name="Nygaard S."/>
            <person name="Hu H."/>
            <person name="Boomsma J."/>
            <person name="Zhang G."/>
        </authorList>
    </citation>
    <scope>NUCLEOTIDE SEQUENCE [LARGE SCALE GENOMIC DNA]</scope>
    <source>
        <strain evidence="1">MS0001</strain>
        <tissue evidence="1">Whole body</tissue>
    </source>
</reference>
<gene>
    <name evidence="1" type="ORF">ALC62_04983</name>
</gene>
<dbReference type="Proteomes" id="UP000078542">
    <property type="component" value="Unassembled WGS sequence"/>
</dbReference>
<protein>
    <submittedName>
        <fullName evidence="1">Uncharacterized protein</fullName>
    </submittedName>
</protein>
<evidence type="ECO:0000313" key="2">
    <source>
        <dbReference type="Proteomes" id="UP000078542"/>
    </source>
</evidence>